<dbReference type="Proteomes" id="UP001172630">
    <property type="component" value="Unassembled WGS sequence"/>
</dbReference>
<protein>
    <submittedName>
        <fullName evidence="2">DUF1190 domain-containing protein</fullName>
    </submittedName>
</protein>
<accession>A0ABT7K971</accession>
<organism evidence="2 3">
    <name type="scientific">Rhizobium calliandrae</name>
    <dbReference type="NCBI Taxonomy" id="1312182"/>
    <lineage>
        <taxon>Bacteria</taxon>
        <taxon>Pseudomonadati</taxon>
        <taxon>Pseudomonadota</taxon>
        <taxon>Alphaproteobacteria</taxon>
        <taxon>Hyphomicrobiales</taxon>
        <taxon>Rhizobiaceae</taxon>
        <taxon>Rhizobium/Agrobacterium group</taxon>
        <taxon>Rhizobium</taxon>
    </lineage>
</organism>
<dbReference type="InterPro" id="IPR009576">
    <property type="entry name" value="Biofilm_formation_YgiB"/>
</dbReference>
<proteinExistence type="predicted"/>
<evidence type="ECO:0000256" key="1">
    <source>
        <dbReference type="SAM" id="MobiDB-lite"/>
    </source>
</evidence>
<evidence type="ECO:0000313" key="3">
    <source>
        <dbReference type="Proteomes" id="UP001172630"/>
    </source>
</evidence>
<comment type="caution">
    <text evidence="2">The sequence shown here is derived from an EMBL/GenBank/DDBJ whole genome shotgun (WGS) entry which is preliminary data.</text>
</comment>
<feature type="region of interest" description="Disordered" evidence="1">
    <location>
        <begin position="127"/>
        <end position="185"/>
    </location>
</feature>
<evidence type="ECO:0000313" key="2">
    <source>
        <dbReference type="EMBL" id="MDL2405145.1"/>
    </source>
</evidence>
<reference evidence="2" key="1">
    <citation type="submission" date="2023-06" db="EMBL/GenBank/DDBJ databases">
        <title>Phylogenetic Diversity of Rhizobium strains.</title>
        <authorList>
            <person name="Moura F.T."/>
            <person name="Helene L.C.F."/>
            <person name="Hungria M."/>
        </authorList>
    </citation>
    <scope>NUCLEOTIDE SEQUENCE</scope>
    <source>
        <strain evidence="2">CCGE524</strain>
    </source>
</reference>
<sequence length="196" mass="20703">MKRSMSVSLLVMGTAALTGCGQKDNNTAKIYKDVDACIAEDIYTAERCRSDFAAAEKERLQNAPAYETVAACEKDYGVNDCQPTTGAHRAGLGHFIPFMAGYVVGNVAQTYNANALYQPRGSSDLRTAAGQSLANSKPIANTDFASRKKDDGTQPSHSSSSGGGGGSWRGYSKPSVNSTTTVERGGWGFRGFHLAG</sequence>
<name>A0ABT7K971_9HYPH</name>
<dbReference type="Pfam" id="PF06693">
    <property type="entry name" value="DUF1190"/>
    <property type="match status" value="1"/>
</dbReference>
<feature type="compositionally biased region" description="Polar residues" evidence="1">
    <location>
        <begin position="127"/>
        <end position="139"/>
    </location>
</feature>
<dbReference type="RefSeq" id="WP_285878056.1">
    <property type="nucleotide sequence ID" value="NZ_JARFYN010000005.1"/>
</dbReference>
<dbReference type="PROSITE" id="PS51257">
    <property type="entry name" value="PROKAR_LIPOPROTEIN"/>
    <property type="match status" value="1"/>
</dbReference>
<gene>
    <name evidence="2" type="ORF">PY650_05645</name>
</gene>
<dbReference type="EMBL" id="JARFYN010000005">
    <property type="protein sequence ID" value="MDL2405145.1"/>
    <property type="molecule type" value="Genomic_DNA"/>
</dbReference>
<keyword evidence="3" id="KW-1185">Reference proteome</keyword>